<evidence type="ECO:0000256" key="1">
    <source>
        <dbReference type="SAM" id="MobiDB-lite"/>
    </source>
</evidence>
<evidence type="ECO:0000313" key="3">
    <source>
        <dbReference type="EMBL" id="CAD6206190.1"/>
    </source>
</evidence>
<evidence type="ECO:0000259" key="2">
    <source>
        <dbReference type="PROSITE" id="PS50181"/>
    </source>
</evidence>
<protein>
    <recommendedName>
        <fullName evidence="2">F-box domain-containing protein</fullName>
    </recommendedName>
</protein>
<dbReference type="AlphaFoldDB" id="A0A811MFX1"/>
<dbReference type="Gene3D" id="1.20.1280.50">
    <property type="match status" value="1"/>
</dbReference>
<dbReference type="EMBL" id="CAJGYO010000001">
    <property type="protein sequence ID" value="CAD6206190.1"/>
    <property type="molecule type" value="Genomic_DNA"/>
</dbReference>
<name>A0A811MFX1_9POAL</name>
<organism evidence="3 4">
    <name type="scientific">Miscanthus lutarioriparius</name>
    <dbReference type="NCBI Taxonomy" id="422564"/>
    <lineage>
        <taxon>Eukaryota</taxon>
        <taxon>Viridiplantae</taxon>
        <taxon>Streptophyta</taxon>
        <taxon>Embryophyta</taxon>
        <taxon>Tracheophyta</taxon>
        <taxon>Spermatophyta</taxon>
        <taxon>Magnoliopsida</taxon>
        <taxon>Liliopsida</taxon>
        <taxon>Poales</taxon>
        <taxon>Poaceae</taxon>
        <taxon>PACMAD clade</taxon>
        <taxon>Panicoideae</taxon>
        <taxon>Andropogonodae</taxon>
        <taxon>Andropogoneae</taxon>
        <taxon>Saccharinae</taxon>
        <taxon>Miscanthus</taxon>
    </lineage>
</organism>
<dbReference type="Proteomes" id="UP000604825">
    <property type="component" value="Unassembled WGS sequence"/>
</dbReference>
<gene>
    <name evidence="3" type="ORF">NCGR_LOCUS3928</name>
</gene>
<dbReference type="PANTHER" id="PTHR34591:SF58">
    <property type="entry name" value="F-BOX DOMAIN-CONTAINING PROTEIN"/>
    <property type="match status" value="1"/>
</dbReference>
<dbReference type="SMART" id="SM00256">
    <property type="entry name" value="FBOX"/>
    <property type="match status" value="1"/>
</dbReference>
<feature type="region of interest" description="Disordered" evidence="1">
    <location>
        <begin position="287"/>
        <end position="308"/>
    </location>
</feature>
<evidence type="ECO:0000313" key="4">
    <source>
        <dbReference type="Proteomes" id="UP000604825"/>
    </source>
</evidence>
<dbReference type="Pfam" id="PF00646">
    <property type="entry name" value="F-box"/>
    <property type="match status" value="1"/>
</dbReference>
<reference evidence="3" key="1">
    <citation type="submission" date="2020-10" db="EMBL/GenBank/DDBJ databases">
        <authorList>
            <person name="Han B."/>
            <person name="Lu T."/>
            <person name="Zhao Q."/>
            <person name="Huang X."/>
            <person name="Zhao Y."/>
        </authorList>
    </citation>
    <scope>NUCLEOTIDE SEQUENCE</scope>
</reference>
<comment type="caution">
    <text evidence="3">The sequence shown here is derived from an EMBL/GenBank/DDBJ whole genome shotgun (WGS) entry which is preliminary data.</text>
</comment>
<sequence>MDQLPRDVLADVLALLPPRTLAVSRCVCREWRDVVDADARCQLRTDLLPVSVAGIFVITNESEFPEFFVRPSMARKIAGDLESYLKMDEGYDVYSLSGISDCCNGVILLDDHPCFEVFSMKGPLDYKDELSEESQWPPLEYMLRVYSSNTQRWEERPFLREEEHTATAANLWSKLDCGRWHAVYWHGALYVYWRLTFITRINVSTNKYQVINLPPDINSTRYHQFRLEKSVGGVHFAVACQQRLQVWFLDESGSKTEWVLKHVTRYPFSHYHTDRPWILQDGSYGYDDDQEENNKEPTAAENDSDWDSDADNAADIDLDSCPYIEVLGFHPYRDIVFLVFSRKVMAYYFNSSKIQHLGELLIRYCYQVIREGFVYTPTWIGELPGANYLVRSRNSYSIEEEDLLHGIED</sequence>
<dbReference type="PROSITE" id="PS50181">
    <property type="entry name" value="FBOX"/>
    <property type="match status" value="1"/>
</dbReference>
<dbReference type="OrthoDB" id="694746at2759"/>
<dbReference type="SUPFAM" id="SSF81383">
    <property type="entry name" value="F-box domain"/>
    <property type="match status" value="1"/>
</dbReference>
<keyword evidence="4" id="KW-1185">Reference proteome</keyword>
<dbReference type="PANTHER" id="PTHR34591">
    <property type="entry name" value="OS03G0653100 PROTEIN-RELATED"/>
    <property type="match status" value="1"/>
</dbReference>
<accession>A0A811MFX1</accession>
<dbReference type="InterPro" id="IPR036047">
    <property type="entry name" value="F-box-like_dom_sf"/>
</dbReference>
<dbReference type="InterPro" id="IPR001810">
    <property type="entry name" value="F-box_dom"/>
</dbReference>
<proteinExistence type="predicted"/>
<feature type="domain" description="F-box" evidence="2">
    <location>
        <begin position="1"/>
        <end position="38"/>
    </location>
</feature>